<proteinExistence type="predicted"/>
<dbReference type="Proteomes" id="UP001229251">
    <property type="component" value="Unassembled WGS sequence"/>
</dbReference>
<protein>
    <submittedName>
        <fullName evidence="1">Uncharacterized protein</fullName>
    </submittedName>
</protein>
<organism evidence="1 2">
    <name type="scientific">Facklamia hominis</name>
    <dbReference type="NCBI Taxonomy" id="178214"/>
    <lineage>
        <taxon>Bacteria</taxon>
        <taxon>Bacillati</taxon>
        <taxon>Bacillota</taxon>
        <taxon>Bacilli</taxon>
        <taxon>Lactobacillales</taxon>
        <taxon>Aerococcaceae</taxon>
        <taxon>Facklamia</taxon>
    </lineage>
</organism>
<dbReference type="AlphaFoldDB" id="A0AAJ1Q6A5"/>
<evidence type="ECO:0000313" key="2">
    <source>
        <dbReference type="Proteomes" id="UP001229251"/>
    </source>
</evidence>
<dbReference type="EMBL" id="JASOOE010000008">
    <property type="protein sequence ID" value="MDK7187332.1"/>
    <property type="molecule type" value="Genomic_DNA"/>
</dbReference>
<name>A0AAJ1Q6A5_9LACT</name>
<reference evidence="1" key="1">
    <citation type="submission" date="2023-05" db="EMBL/GenBank/DDBJ databases">
        <title>Cataloging the Phylogenetic Diversity of Human Bladder Bacteria.</title>
        <authorList>
            <person name="Du J."/>
        </authorList>
    </citation>
    <scope>NUCLEOTIDE SEQUENCE</scope>
    <source>
        <strain evidence="1">UMB1231</strain>
    </source>
</reference>
<gene>
    <name evidence="1" type="ORF">QP433_04995</name>
</gene>
<dbReference type="RefSeq" id="WP_285065796.1">
    <property type="nucleotide sequence ID" value="NZ_JASOOE010000008.1"/>
</dbReference>
<comment type="caution">
    <text evidence="1">The sequence shown here is derived from an EMBL/GenBank/DDBJ whole genome shotgun (WGS) entry which is preliminary data.</text>
</comment>
<evidence type="ECO:0000313" key="1">
    <source>
        <dbReference type="EMBL" id="MDK7187332.1"/>
    </source>
</evidence>
<sequence>MRKIKKINFQPKFFSSKVGAVLLGLVLCLLIVYWQKPSKALVNQYQVAVDQLQSETKGLDKNAKQEDLDHLAAIVNQMPLVGGLPFKKNM</sequence>
<accession>A0AAJ1Q6A5</accession>